<evidence type="ECO:0000313" key="1">
    <source>
        <dbReference type="EMBL" id="KAF9620451.1"/>
    </source>
</evidence>
<name>A0A835IMI1_9MAGN</name>
<accession>A0A835IMI1</accession>
<dbReference type="AlphaFoldDB" id="A0A835IMI1"/>
<dbReference type="PANTHER" id="PTHR13052:SF2">
    <property type="entry name" value="NUCLEAR FACTOR KAPPA-B-BINDING PROTEIN"/>
    <property type="match status" value="1"/>
</dbReference>
<dbReference type="InterPro" id="IPR024867">
    <property type="entry name" value="NFRKB"/>
</dbReference>
<keyword evidence="2" id="KW-1185">Reference proteome</keyword>
<dbReference type="OrthoDB" id="70874at2759"/>
<proteinExistence type="predicted"/>
<protein>
    <submittedName>
        <fullName evidence="1">Uncharacterized protein</fullName>
    </submittedName>
</protein>
<organism evidence="1 2">
    <name type="scientific">Coptis chinensis</name>
    <dbReference type="NCBI Taxonomy" id="261450"/>
    <lineage>
        <taxon>Eukaryota</taxon>
        <taxon>Viridiplantae</taxon>
        <taxon>Streptophyta</taxon>
        <taxon>Embryophyta</taxon>
        <taxon>Tracheophyta</taxon>
        <taxon>Spermatophyta</taxon>
        <taxon>Magnoliopsida</taxon>
        <taxon>Ranunculales</taxon>
        <taxon>Ranunculaceae</taxon>
        <taxon>Coptidoideae</taxon>
        <taxon>Coptis</taxon>
    </lineage>
</organism>
<dbReference type="GO" id="GO:0031011">
    <property type="term" value="C:Ino80 complex"/>
    <property type="evidence" value="ECO:0007669"/>
    <property type="project" value="InterPro"/>
</dbReference>
<reference evidence="1 2" key="1">
    <citation type="submission" date="2020-10" db="EMBL/GenBank/DDBJ databases">
        <title>The Coptis chinensis genome and diversification of protoberbering-type alkaloids.</title>
        <authorList>
            <person name="Wang B."/>
            <person name="Shu S."/>
            <person name="Song C."/>
            <person name="Liu Y."/>
        </authorList>
    </citation>
    <scope>NUCLEOTIDE SEQUENCE [LARGE SCALE GENOMIC DNA]</scope>
    <source>
        <strain evidence="1">HL-2020</strain>
        <tissue evidence="1">Leaf</tissue>
    </source>
</reference>
<dbReference type="Proteomes" id="UP000631114">
    <property type="component" value="Unassembled WGS sequence"/>
</dbReference>
<evidence type="ECO:0000313" key="2">
    <source>
        <dbReference type="Proteomes" id="UP000631114"/>
    </source>
</evidence>
<gene>
    <name evidence="1" type="ORF">IFM89_012628</name>
</gene>
<comment type="caution">
    <text evidence="1">The sequence shown here is derived from an EMBL/GenBank/DDBJ whole genome shotgun (WGS) entry which is preliminary data.</text>
</comment>
<sequence>MLWLLCRRALSDIKDLYVHILEDDLSKSAFDKVCYLSLKVNPDYSSRSLCEIETGNFAFIKPIPPCRNVLADVFPIPRDVFGLEDLIGVLSYEVWETQLSETEKSFLYQFLPEGTDAKEVVQALLKRESLHFGNPFMFMF</sequence>
<dbReference type="EMBL" id="JADFTS010000002">
    <property type="protein sequence ID" value="KAF9620451.1"/>
    <property type="molecule type" value="Genomic_DNA"/>
</dbReference>
<dbReference type="PANTHER" id="PTHR13052">
    <property type="entry name" value="NFRKB-RELATED"/>
    <property type="match status" value="1"/>
</dbReference>